<dbReference type="OrthoDB" id="10009520at2759"/>
<organism evidence="7 8">
    <name type="scientific">Coleophoma cylindrospora</name>
    <dbReference type="NCBI Taxonomy" id="1849047"/>
    <lineage>
        <taxon>Eukaryota</taxon>
        <taxon>Fungi</taxon>
        <taxon>Dikarya</taxon>
        <taxon>Ascomycota</taxon>
        <taxon>Pezizomycotina</taxon>
        <taxon>Leotiomycetes</taxon>
        <taxon>Helotiales</taxon>
        <taxon>Dermateaceae</taxon>
        <taxon>Coleophoma</taxon>
    </lineage>
</organism>
<dbReference type="GO" id="GO:0008270">
    <property type="term" value="F:zinc ion binding"/>
    <property type="evidence" value="ECO:0007669"/>
    <property type="project" value="UniProtKB-KW"/>
</dbReference>
<dbReference type="PANTHER" id="PTHR22770">
    <property type="entry name" value="UBIQUITIN CONJUGATING ENZYME 7 INTERACTING PROTEIN-RELATED"/>
    <property type="match status" value="1"/>
</dbReference>
<dbReference type="Proteomes" id="UP000256645">
    <property type="component" value="Unassembled WGS sequence"/>
</dbReference>
<dbReference type="CDD" id="cd16630">
    <property type="entry name" value="RING-HC_RBR_RNF216"/>
    <property type="match status" value="1"/>
</dbReference>
<evidence type="ECO:0008006" key="9">
    <source>
        <dbReference type="Google" id="ProtNLM"/>
    </source>
</evidence>
<evidence type="ECO:0000256" key="6">
    <source>
        <dbReference type="SAM" id="MobiDB-lite"/>
    </source>
</evidence>
<evidence type="ECO:0000313" key="7">
    <source>
        <dbReference type="EMBL" id="RDW69747.1"/>
    </source>
</evidence>
<feature type="region of interest" description="Disordered" evidence="6">
    <location>
        <begin position="74"/>
        <end position="96"/>
    </location>
</feature>
<proteinExistence type="predicted"/>
<dbReference type="InterPro" id="IPR013083">
    <property type="entry name" value="Znf_RING/FYVE/PHD"/>
</dbReference>
<keyword evidence="4" id="KW-0833">Ubl conjugation pathway</keyword>
<name>A0A3D8R6X3_9HELO</name>
<evidence type="ECO:0000256" key="1">
    <source>
        <dbReference type="ARBA" id="ARBA00004906"/>
    </source>
</evidence>
<dbReference type="STRING" id="1849047.A0A3D8R6X3"/>
<protein>
    <recommendedName>
        <fullName evidence="9">RING-type domain-containing protein</fullName>
    </recommendedName>
</protein>
<comment type="caution">
    <text evidence="7">The sequence shown here is derived from an EMBL/GenBank/DDBJ whole genome shotgun (WGS) entry which is preliminary data.</text>
</comment>
<keyword evidence="8" id="KW-1185">Reference proteome</keyword>
<dbReference type="InterPro" id="IPR047545">
    <property type="entry name" value="BRcat_RBR_RNF216"/>
</dbReference>
<keyword evidence="2" id="KW-0479">Metal-binding</keyword>
<evidence type="ECO:0000313" key="8">
    <source>
        <dbReference type="Proteomes" id="UP000256645"/>
    </source>
</evidence>
<dbReference type="InterPro" id="IPR051628">
    <property type="entry name" value="LUBAC_E3_Ligases"/>
</dbReference>
<comment type="pathway">
    <text evidence="1">Protein modification; protein ubiquitination.</text>
</comment>
<dbReference type="AlphaFoldDB" id="A0A3D8R6X3"/>
<dbReference type="CDD" id="cd20339">
    <property type="entry name" value="BRcat_RBR_RNF216"/>
    <property type="match status" value="1"/>
</dbReference>
<reference evidence="7 8" key="1">
    <citation type="journal article" date="2018" name="IMA Fungus">
        <title>IMA Genome-F 9: Draft genome sequence of Annulohypoxylon stygium, Aspergillus mulundensis, Berkeleyomyces basicola (syn. Thielaviopsis basicola), Ceratocystis smalleyi, two Cercospora beticola strains, Coleophoma cylindrospora, Fusarium fracticaudum, Phialophora cf. hyalina, and Morchella septimelata.</title>
        <authorList>
            <person name="Wingfield B.D."/>
            <person name="Bills G.F."/>
            <person name="Dong Y."/>
            <person name="Huang W."/>
            <person name="Nel W.J."/>
            <person name="Swalarsk-Parry B.S."/>
            <person name="Vaghefi N."/>
            <person name="Wilken P.M."/>
            <person name="An Z."/>
            <person name="de Beer Z.W."/>
            <person name="De Vos L."/>
            <person name="Chen L."/>
            <person name="Duong T.A."/>
            <person name="Gao Y."/>
            <person name="Hammerbacher A."/>
            <person name="Kikkert J.R."/>
            <person name="Li Y."/>
            <person name="Li H."/>
            <person name="Li K."/>
            <person name="Li Q."/>
            <person name="Liu X."/>
            <person name="Ma X."/>
            <person name="Naidoo K."/>
            <person name="Pethybridge S.J."/>
            <person name="Sun J."/>
            <person name="Steenkamp E.T."/>
            <person name="van der Nest M.A."/>
            <person name="van Wyk S."/>
            <person name="Wingfield M.J."/>
            <person name="Xiong C."/>
            <person name="Yue Q."/>
            <person name="Zhang X."/>
        </authorList>
    </citation>
    <scope>NUCLEOTIDE SEQUENCE [LARGE SCALE GENOMIC DNA]</scope>
    <source>
        <strain evidence="7 8">BP6252</strain>
    </source>
</reference>
<dbReference type="PANTHER" id="PTHR22770:SF47">
    <property type="entry name" value="E3 UBIQUITIN-PROTEIN LIGASE RNF216"/>
    <property type="match status" value="1"/>
</dbReference>
<dbReference type="EMBL" id="PDLM01000009">
    <property type="protein sequence ID" value="RDW69747.1"/>
    <property type="molecule type" value="Genomic_DNA"/>
</dbReference>
<sequence length="784" mass="88625">MYRAQQRPFRWQPGHEVIDLENEAEVDGSQAREVIDLGLDSEEDGIAPKNNDILNRINLGGRARKDEIVLDDSDPEDFYLPADPTKRQPAAAKQQLVQDREDGGLEDFILDQSRSDGLEKGDDDNSVYFDLELGQSERAFHAALASNSSTKAEDNANLQNILAQTKGKSTPAVSREQQEVISPKVQTKAACIDTVAAVFPGICLDYVEGIYHSVSHDSEQLIAHILDQAENGEKWPKAKDMQKILKRKREVNEEDDAIRKYTTERQLADPMHDMKVLIKECLQEEFISTPMTYIEAVLKQDNYHLFPAYIVLELAERTWDSRNPTYSKLKKTRKVRNVYLDKNKPQLLDAQLDYDHLDIQTREILLEFQAARKMRRKQDQAREAERQFVAAEEQNLLEAQREGLMSECGCCFCDRPINRMVYCDKDEGHMFCRDCARQMAETEIGNSKFELRCMSMDGCDGGFSISQRKLFLDDKSTIALERNEQEAALRMAGIENLASCPFCPYAAEYPPVEVNREFTCAAPDCERCYVCSKPAGYDHFNDLTRGGKIGNCPLFDTQDLLLEQRHENEIRQAEKVALAKIRADHPEYTEDDLKINMSEKVAEDDKRRRAEYDPQARVLANIVAGRLDRYHRRHLNRGLAQPQNAQQPGDGMDLRMFNAMVLARAEDLNIRQAPIRPGGPGNIRQAIAADRGVHARLLRGGNAAIQQGEVQAQAPRAYDLGAAPAPPQPPPLFDHGGGIPGYDMDDFRDMHYLLGGPLREGLARLEAGDRGDAHLQNLLQGDWP</sequence>
<evidence type="ECO:0000256" key="2">
    <source>
        <dbReference type="ARBA" id="ARBA00022723"/>
    </source>
</evidence>
<evidence type="ECO:0000256" key="3">
    <source>
        <dbReference type="ARBA" id="ARBA00022771"/>
    </source>
</evidence>
<dbReference type="Gene3D" id="3.30.40.10">
    <property type="entry name" value="Zinc/RING finger domain, C3HC4 (zinc finger)"/>
    <property type="match status" value="1"/>
</dbReference>
<evidence type="ECO:0000256" key="4">
    <source>
        <dbReference type="ARBA" id="ARBA00022786"/>
    </source>
</evidence>
<evidence type="ECO:0000256" key="5">
    <source>
        <dbReference type="ARBA" id="ARBA00022833"/>
    </source>
</evidence>
<keyword evidence="5" id="KW-0862">Zinc</keyword>
<accession>A0A3D8R6X3</accession>
<keyword evidence="3" id="KW-0863">Zinc-finger</keyword>
<gene>
    <name evidence="7" type="ORF">BP6252_08767</name>
</gene>
<dbReference type="InterPro" id="IPR047544">
    <property type="entry name" value="RING-HC_RBR_RNF216"/>
</dbReference>